<protein>
    <recommendedName>
        <fullName evidence="3">phosphoenolpyruvate carboxylase</fullName>
        <ecNumber evidence="3">4.1.1.31</ecNumber>
    </recommendedName>
</protein>
<dbReference type="OrthoDB" id="1365747at2759"/>
<dbReference type="InterPro" id="IPR021135">
    <property type="entry name" value="PEP_COase"/>
</dbReference>
<dbReference type="SUPFAM" id="SSF51621">
    <property type="entry name" value="Phosphoenolpyruvate/pyruvate domain"/>
    <property type="match status" value="1"/>
</dbReference>
<dbReference type="FunCoup" id="A0A1Z5KI28">
    <property type="interactions" value="107"/>
</dbReference>
<dbReference type="AlphaFoldDB" id="A0A1Z5KI28"/>
<dbReference type="PRINTS" id="PR00150">
    <property type="entry name" value="PEPCARBXLASE"/>
</dbReference>
<keyword evidence="10" id="KW-1185">Reference proteome</keyword>
<accession>A0A1Z5KI28</accession>
<sequence length="1006" mass="113377">MRIISLFCLSAPVQAAAFSTVIGGATMPVKPVENIGDTAHVGEPLSMQGSLNKVRDAPLLQDLDKLSNILGEIVQEEDAAIHDLYQSFRQLGLDRASGDTEALPKMIQKAQQLSAREALGVMRTFSIMLNLVNAAEVHHRNRMTRQHDSAAGNVTAGPLPLSDDSMRLTMERLLKKGISPKEIIQQLAQQKVEIVITAHPTQGMYWIEKELSICRVKIFLTVFLLAVQRKSLLRKYRKVSDCLMQYDKAVMEQNKFDAYQTQTDLKRIISSIWGADEIRRLKPTPQEEAAGGNAVVENTLWEAVPAYLRKLDQQCQLTLGVRLPVDTVPIKFSSWIGGDRDGNPNVTPDVTLEVVLQQRLRAARLLLQDFYVLLGELGISYRFSDRLLEYAATIKESHHEREKYRRVIGHLIQRLSRTAREYEQQLAALSTGYQIPLAEIQLVPGWEKVEPIVDLDDIMEPLKIMHESLVETGFGLVADGHLLDVIRRLRVFGLSLLPLDIREESTKHTEALDAITRWLGIGSYKEWDESARLTWLQSELANKRPLYPLRDLHKLGFDASAVTTLRTFETISKLHPSSMGAYVISQAQTASDVLAVMLLQKNYGMTSRNGNFMRVVPLFETLDDLLRSPSVLQTLFSIGIYRGEIQNQQEVMVGYSDSAKDAGRLAASLVLYNSQVAMAQVAEKHKIDLTFFHGKGGTVGRGGNPSVYRAILSHPPDTIKGRFRVTEQGEMIMQNFGTVWIAERTLDIYTAAVCREAFEEHVIPSAKWLAQMQKVSDKSCEDYRHLVRNEPRFVPYFRQATPELELGSLNIGSRPAKRNPKGGIESLRAIPWTFAWTQTRTLLSAWLGVGAGLKAENKEELETMREMYKEWPWFRETIDLIAMILSKTDFSISRNYDEQLVEKKNGLDKLGEEVKAKLVETRQAVLAVTESKDYGGAHSELMRASSTIRHPYVDPINVLQAELMKRFRGLEKKENLSSEEEEEKEILKDALILSINGIAQGMRNSG</sequence>
<dbReference type="GO" id="GO:0005829">
    <property type="term" value="C:cytosol"/>
    <property type="evidence" value="ECO:0007669"/>
    <property type="project" value="TreeGrafter"/>
</dbReference>
<dbReference type="PANTHER" id="PTHR30523">
    <property type="entry name" value="PHOSPHOENOLPYRUVATE CARBOXYLASE"/>
    <property type="match status" value="1"/>
</dbReference>
<dbReference type="InterPro" id="IPR015813">
    <property type="entry name" value="Pyrv/PenolPyrv_kinase-like_dom"/>
</dbReference>
<evidence type="ECO:0000313" key="10">
    <source>
        <dbReference type="Proteomes" id="UP000198406"/>
    </source>
</evidence>
<evidence type="ECO:0000256" key="5">
    <source>
        <dbReference type="ARBA" id="ARBA00023239"/>
    </source>
</evidence>
<evidence type="ECO:0000256" key="7">
    <source>
        <dbReference type="PROSITE-ProRule" id="PRU10112"/>
    </source>
</evidence>
<dbReference type="InterPro" id="IPR022805">
    <property type="entry name" value="PEP_COase_bac/pln-type"/>
</dbReference>
<dbReference type="InParanoid" id="A0A1Z5KI28"/>
<organism evidence="9 10">
    <name type="scientific">Fistulifera solaris</name>
    <name type="common">Oleaginous diatom</name>
    <dbReference type="NCBI Taxonomy" id="1519565"/>
    <lineage>
        <taxon>Eukaryota</taxon>
        <taxon>Sar</taxon>
        <taxon>Stramenopiles</taxon>
        <taxon>Ochrophyta</taxon>
        <taxon>Bacillariophyta</taxon>
        <taxon>Bacillariophyceae</taxon>
        <taxon>Bacillariophycidae</taxon>
        <taxon>Naviculales</taxon>
        <taxon>Naviculaceae</taxon>
        <taxon>Fistulifera</taxon>
    </lineage>
</organism>
<feature type="chain" id="PRO_5012238772" description="phosphoenolpyruvate carboxylase" evidence="8">
    <location>
        <begin position="16"/>
        <end position="1006"/>
    </location>
</feature>
<dbReference type="PROSITE" id="PS00393">
    <property type="entry name" value="PEPCASE_2"/>
    <property type="match status" value="1"/>
</dbReference>
<dbReference type="Proteomes" id="UP000198406">
    <property type="component" value="Unassembled WGS sequence"/>
</dbReference>
<dbReference type="Pfam" id="PF00311">
    <property type="entry name" value="PEPcase"/>
    <property type="match status" value="2"/>
</dbReference>
<gene>
    <name evidence="9" type="ORF">FisN_14Lh009</name>
</gene>
<keyword evidence="4" id="KW-0460">Magnesium</keyword>
<dbReference type="GO" id="GO:0015977">
    <property type="term" value="P:carbon fixation"/>
    <property type="evidence" value="ECO:0007669"/>
    <property type="project" value="UniProtKB-KW"/>
</dbReference>
<dbReference type="PANTHER" id="PTHR30523:SF6">
    <property type="entry name" value="PHOSPHOENOLPYRUVATE CARBOXYLASE"/>
    <property type="match status" value="1"/>
</dbReference>
<dbReference type="GO" id="GO:0006099">
    <property type="term" value="P:tricarboxylic acid cycle"/>
    <property type="evidence" value="ECO:0007669"/>
    <property type="project" value="InterPro"/>
</dbReference>
<keyword evidence="6" id="KW-0120">Carbon dioxide fixation</keyword>
<feature type="active site" evidence="7">
    <location>
        <position position="660"/>
    </location>
</feature>
<keyword evidence="5 9" id="KW-0456">Lyase</keyword>
<dbReference type="GO" id="GO:0008964">
    <property type="term" value="F:phosphoenolpyruvate carboxylase activity"/>
    <property type="evidence" value="ECO:0007669"/>
    <property type="project" value="UniProtKB-EC"/>
</dbReference>
<comment type="similarity">
    <text evidence="2">Belongs to the PEPCase type 1 family.</text>
</comment>
<dbReference type="Gene3D" id="1.20.1440.90">
    <property type="entry name" value="Phosphoenolpyruvate/pyruvate domain"/>
    <property type="match status" value="1"/>
</dbReference>
<evidence type="ECO:0000256" key="6">
    <source>
        <dbReference type="ARBA" id="ARBA00023300"/>
    </source>
</evidence>
<proteinExistence type="inferred from homology"/>
<keyword evidence="9" id="KW-0670">Pyruvate</keyword>
<dbReference type="InterPro" id="IPR033129">
    <property type="entry name" value="PEPCASE_His_AS"/>
</dbReference>
<reference evidence="9 10" key="1">
    <citation type="journal article" date="2015" name="Plant Cell">
        <title>Oil accumulation by the oleaginous diatom Fistulifera solaris as revealed by the genome and transcriptome.</title>
        <authorList>
            <person name="Tanaka T."/>
            <person name="Maeda Y."/>
            <person name="Veluchamy A."/>
            <person name="Tanaka M."/>
            <person name="Abida H."/>
            <person name="Marechal E."/>
            <person name="Bowler C."/>
            <person name="Muto M."/>
            <person name="Sunaga Y."/>
            <person name="Tanaka M."/>
            <person name="Yoshino T."/>
            <person name="Taniguchi T."/>
            <person name="Fukuda Y."/>
            <person name="Nemoto M."/>
            <person name="Matsumoto M."/>
            <person name="Wong P.S."/>
            <person name="Aburatani S."/>
            <person name="Fujibuchi W."/>
        </authorList>
    </citation>
    <scope>NUCLEOTIDE SEQUENCE [LARGE SCALE GENOMIC DNA]</scope>
    <source>
        <strain evidence="9 10">JPCC DA0580</strain>
    </source>
</reference>
<evidence type="ECO:0000313" key="9">
    <source>
        <dbReference type="EMBL" id="GAX25701.1"/>
    </source>
</evidence>
<dbReference type="HAMAP" id="MF_00595">
    <property type="entry name" value="PEPcase_type1"/>
    <property type="match status" value="1"/>
</dbReference>
<evidence type="ECO:0000256" key="2">
    <source>
        <dbReference type="ARBA" id="ARBA00008346"/>
    </source>
</evidence>
<dbReference type="EMBL" id="BDSP01000230">
    <property type="protein sequence ID" value="GAX25701.1"/>
    <property type="molecule type" value="Genomic_DNA"/>
</dbReference>
<evidence type="ECO:0000256" key="8">
    <source>
        <dbReference type="SAM" id="SignalP"/>
    </source>
</evidence>
<evidence type="ECO:0000256" key="3">
    <source>
        <dbReference type="ARBA" id="ARBA00012305"/>
    </source>
</evidence>
<evidence type="ECO:0000256" key="1">
    <source>
        <dbReference type="ARBA" id="ARBA00001946"/>
    </source>
</evidence>
<keyword evidence="8" id="KW-0732">Signal</keyword>
<comment type="caution">
    <text evidence="9">The sequence shown here is derived from an EMBL/GenBank/DDBJ whole genome shotgun (WGS) entry which is preliminary data.</text>
</comment>
<dbReference type="EC" id="4.1.1.31" evidence="3"/>
<evidence type="ECO:0000256" key="4">
    <source>
        <dbReference type="ARBA" id="ARBA00022842"/>
    </source>
</evidence>
<comment type="cofactor">
    <cofactor evidence="1">
        <name>Mg(2+)</name>
        <dbReference type="ChEBI" id="CHEBI:18420"/>
    </cofactor>
</comment>
<name>A0A1Z5KI28_FISSO</name>
<feature type="signal peptide" evidence="8">
    <location>
        <begin position="1"/>
        <end position="15"/>
    </location>
</feature>